<evidence type="ECO:0000256" key="12">
    <source>
        <dbReference type="PIRSR" id="PIRSR601382-3"/>
    </source>
</evidence>
<dbReference type="Gene3D" id="1.50.10.10">
    <property type="match status" value="3"/>
</dbReference>
<feature type="compositionally biased region" description="Low complexity" evidence="14">
    <location>
        <begin position="628"/>
        <end position="647"/>
    </location>
</feature>
<keyword evidence="4 11" id="KW-0479">Metal-binding</keyword>
<evidence type="ECO:0000256" key="3">
    <source>
        <dbReference type="ARBA" id="ARBA00007658"/>
    </source>
</evidence>
<protein>
    <recommendedName>
        <fullName evidence="13">alpha-1,2-Mannosidase</fullName>
        <ecNumber evidence="13">3.2.1.-</ecNumber>
    </recommendedName>
</protein>
<organism evidence="15 16">
    <name type="scientific">Polarella glacialis</name>
    <name type="common">Dinoflagellate</name>
    <dbReference type="NCBI Taxonomy" id="89957"/>
    <lineage>
        <taxon>Eukaryota</taxon>
        <taxon>Sar</taxon>
        <taxon>Alveolata</taxon>
        <taxon>Dinophyceae</taxon>
        <taxon>Suessiales</taxon>
        <taxon>Suessiaceae</taxon>
        <taxon>Polarella</taxon>
    </lineage>
</organism>
<evidence type="ECO:0000256" key="9">
    <source>
        <dbReference type="ARBA" id="ARBA00048605"/>
    </source>
</evidence>
<dbReference type="SUPFAM" id="SSF48225">
    <property type="entry name" value="Seven-hairpin glycosidases"/>
    <property type="match status" value="3"/>
</dbReference>
<feature type="region of interest" description="Disordered" evidence="14">
    <location>
        <begin position="620"/>
        <end position="686"/>
    </location>
</feature>
<feature type="binding site" evidence="11">
    <location>
        <position position="591"/>
    </location>
    <ligand>
        <name>Ca(2+)</name>
        <dbReference type="ChEBI" id="CHEBI:29108"/>
    </ligand>
</feature>
<evidence type="ECO:0000256" key="14">
    <source>
        <dbReference type="SAM" id="MobiDB-lite"/>
    </source>
</evidence>
<dbReference type="GO" id="GO:0005783">
    <property type="term" value="C:endoplasmic reticulum"/>
    <property type="evidence" value="ECO:0007669"/>
    <property type="project" value="TreeGrafter"/>
</dbReference>
<dbReference type="InterPro" id="IPR050749">
    <property type="entry name" value="Glycosyl_Hydrolase_47"/>
</dbReference>
<feature type="active site" description="Proton donor" evidence="10">
    <location>
        <position position="103"/>
    </location>
</feature>
<evidence type="ECO:0000256" key="2">
    <source>
        <dbReference type="ARBA" id="ARBA00004922"/>
    </source>
</evidence>
<keyword evidence="7 12" id="KW-1015">Disulfide bond</keyword>
<feature type="disulfide bond" evidence="12">
    <location>
        <begin position="425"/>
        <end position="470"/>
    </location>
</feature>
<dbReference type="AlphaFoldDB" id="A0A813JJ53"/>
<reference evidence="15" key="1">
    <citation type="submission" date="2021-02" db="EMBL/GenBank/DDBJ databases">
        <authorList>
            <person name="Dougan E. K."/>
            <person name="Rhodes N."/>
            <person name="Thang M."/>
            <person name="Chan C."/>
        </authorList>
    </citation>
    <scope>NUCLEOTIDE SEQUENCE</scope>
</reference>
<evidence type="ECO:0000256" key="6">
    <source>
        <dbReference type="ARBA" id="ARBA00022837"/>
    </source>
</evidence>
<evidence type="ECO:0000256" key="13">
    <source>
        <dbReference type="RuleBase" id="RU361193"/>
    </source>
</evidence>
<keyword evidence="13" id="KW-0326">Glycosidase</keyword>
<feature type="active site" evidence="10">
    <location>
        <position position="285"/>
    </location>
</feature>
<evidence type="ECO:0000256" key="11">
    <source>
        <dbReference type="PIRSR" id="PIRSR601382-2"/>
    </source>
</evidence>
<dbReference type="InterPro" id="IPR001382">
    <property type="entry name" value="Glyco_hydro_47"/>
</dbReference>
<feature type="active site" evidence="10">
    <location>
        <position position="507"/>
    </location>
</feature>
<keyword evidence="6 11" id="KW-0106">Calcium</keyword>
<evidence type="ECO:0000256" key="8">
    <source>
        <dbReference type="ARBA" id="ARBA00047669"/>
    </source>
</evidence>
<comment type="cofactor">
    <cofactor evidence="1 11">
        <name>Ca(2+)</name>
        <dbReference type="ChEBI" id="CHEBI:29108"/>
    </cofactor>
</comment>
<dbReference type="InterPro" id="IPR012341">
    <property type="entry name" value="6hp_glycosidase-like_sf"/>
</dbReference>
<evidence type="ECO:0000256" key="5">
    <source>
        <dbReference type="ARBA" id="ARBA00022801"/>
    </source>
</evidence>
<comment type="catalytic activity">
    <reaction evidence="9">
        <text>N(4)-(alpha-D-Man-(1-&gt;2)-alpha-D-Man-(1-&gt;2)-alpha-D-Man-(1-&gt;3)-[alpha-D-Man-(1-&gt;2)-alpha-D-Man-(1-&gt;3)-[alpha-D-Man-(1-&gt;2)-alpha-D-Man-(1-&gt;6)]-alpha-D-Man-(1-&gt;6)]-beta-D-Man-(1-&gt;4)-beta-D-GlcNAc-(1-&gt;4)-beta-D-GlcNAc)-L-asparaginyl-[protein] (N-glucan mannose isomer 9A1,2,3B1,2,3) + 4 H2O = N(4)-(alpha-D-Man-(1-&gt;3)-[alpha-D-Man-(1-&gt;3)-[alpha-D-Man-(1-&gt;6)]-alpha-D-Man-(1-&gt;6)]-beta-D-Man-(1-&gt;4)-beta-D-GlcNAc-(1-&gt;4)-beta-D-GlcNAc)-L-asparaginyl-[protein] (N-glucan mannose isomer 5A1,2) + 4 beta-D-mannose</text>
        <dbReference type="Rhea" id="RHEA:56008"/>
        <dbReference type="Rhea" id="RHEA-COMP:14356"/>
        <dbReference type="Rhea" id="RHEA-COMP:14367"/>
        <dbReference type="ChEBI" id="CHEBI:15377"/>
        <dbReference type="ChEBI" id="CHEBI:28563"/>
        <dbReference type="ChEBI" id="CHEBI:59087"/>
        <dbReference type="ChEBI" id="CHEBI:139493"/>
        <dbReference type="EC" id="3.2.1.113"/>
    </reaction>
</comment>
<dbReference type="InterPro" id="IPR036026">
    <property type="entry name" value="Seven-hairpin_glycosidases"/>
</dbReference>
<dbReference type="Pfam" id="PF01532">
    <property type="entry name" value="Glyco_hydro_47"/>
    <property type="match status" value="3"/>
</dbReference>
<comment type="caution">
    <text evidence="15">The sequence shown here is derived from an EMBL/GenBank/DDBJ whole genome shotgun (WGS) entry which is preliminary data.</text>
</comment>
<name>A0A813JJ53_POLGL</name>
<dbReference type="GO" id="GO:0005509">
    <property type="term" value="F:calcium ion binding"/>
    <property type="evidence" value="ECO:0007669"/>
    <property type="project" value="InterPro"/>
</dbReference>
<dbReference type="GO" id="GO:0016020">
    <property type="term" value="C:membrane"/>
    <property type="evidence" value="ECO:0007669"/>
    <property type="project" value="InterPro"/>
</dbReference>
<evidence type="ECO:0000256" key="4">
    <source>
        <dbReference type="ARBA" id="ARBA00022723"/>
    </source>
</evidence>
<comment type="catalytic activity">
    <reaction evidence="8">
        <text>N(4)-(alpha-D-Man-(1-&gt;2)-alpha-D-Man-(1-&gt;2)-alpha-D-Man-(1-&gt;3)-[alpha-D-Man-(1-&gt;3)-[alpha-D-Man-(1-&gt;2)-alpha-D-Man-(1-&gt;6)]-alpha-D-Man-(1-&gt;6)]-beta-D-Man-(1-&gt;4)-beta-D-GlcNAc-(1-&gt;4)-beta-D-GlcNAc)-L-asparaginyl-[protein] (N-glucan mannose isomer 8A1,2,3B1,3) + 3 H2O = N(4)-(alpha-D-Man-(1-&gt;3)-[alpha-D-Man-(1-&gt;3)-[alpha-D-Man-(1-&gt;6)]-alpha-D-Man-(1-&gt;6)]-beta-D-Man-(1-&gt;4)-beta-D-GlcNAc-(1-&gt;4)-beta-D-GlcNAc)-L-asparaginyl-[protein] (N-glucan mannose isomer 5A1,2) + 3 beta-D-mannose</text>
        <dbReference type="Rhea" id="RHEA:56028"/>
        <dbReference type="Rhea" id="RHEA-COMP:14358"/>
        <dbReference type="Rhea" id="RHEA-COMP:14367"/>
        <dbReference type="ChEBI" id="CHEBI:15377"/>
        <dbReference type="ChEBI" id="CHEBI:28563"/>
        <dbReference type="ChEBI" id="CHEBI:59087"/>
        <dbReference type="ChEBI" id="CHEBI:60628"/>
        <dbReference type="EC" id="3.2.1.113"/>
    </reaction>
</comment>
<dbReference type="EMBL" id="CAJNNW010025266">
    <property type="protein sequence ID" value="CAE8676562.1"/>
    <property type="molecule type" value="Genomic_DNA"/>
</dbReference>
<evidence type="ECO:0000256" key="1">
    <source>
        <dbReference type="ARBA" id="ARBA00001913"/>
    </source>
</evidence>
<dbReference type="PANTHER" id="PTHR11742:SF55">
    <property type="entry name" value="ENDOPLASMIC RETICULUM MANNOSYL-OLIGOSACCHARIDE 1,2-ALPHA-MANNOSIDASE"/>
    <property type="match status" value="1"/>
</dbReference>
<comment type="pathway">
    <text evidence="2">Protein modification; protein glycosylation.</text>
</comment>
<dbReference type="EC" id="3.2.1.-" evidence="13"/>
<evidence type="ECO:0000256" key="10">
    <source>
        <dbReference type="PIRSR" id="PIRSR601382-1"/>
    </source>
</evidence>
<proteinExistence type="inferred from homology"/>
<dbReference type="GO" id="GO:0005975">
    <property type="term" value="P:carbohydrate metabolic process"/>
    <property type="evidence" value="ECO:0007669"/>
    <property type="project" value="InterPro"/>
</dbReference>
<evidence type="ECO:0000256" key="7">
    <source>
        <dbReference type="ARBA" id="ARBA00023157"/>
    </source>
</evidence>
<keyword evidence="5 13" id="KW-0378">Hydrolase</keyword>
<gene>
    <name evidence="15" type="ORF">PGLA2088_LOCUS19944</name>
</gene>
<feature type="compositionally biased region" description="Basic residues" evidence="14">
    <location>
        <begin position="340"/>
        <end position="356"/>
    </location>
</feature>
<evidence type="ECO:0000313" key="15">
    <source>
        <dbReference type="EMBL" id="CAE8676562.1"/>
    </source>
</evidence>
<comment type="similarity">
    <text evidence="3 13">Belongs to the glycosyl hydrolase 47 family.</text>
</comment>
<evidence type="ECO:0000313" key="16">
    <source>
        <dbReference type="Proteomes" id="UP000626109"/>
    </source>
</evidence>
<dbReference type="PANTHER" id="PTHR11742">
    <property type="entry name" value="MANNOSYL-OLIGOSACCHARIDE ALPHA-1,2-MANNOSIDASE-RELATED"/>
    <property type="match status" value="1"/>
</dbReference>
<dbReference type="GO" id="GO:0004571">
    <property type="term" value="F:mannosyl-oligosaccharide 1,2-alpha-mannosidase activity"/>
    <property type="evidence" value="ECO:0007669"/>
    <property type="project" value="UniProtKB-EC"/>
</dbReference>
<feature type="region of interest" description="Disordered" evidence="14">
    <location>
        <begin position="333"/>
        <end position="393"/>
    </location>
</feature>
<feature type="compositionally biased region" description="Basic and acidic residues" evidence="14">
    <location>
        <begin position="663"/>
        <end position="679"/>
    </location>
</feature>
<dbReference type="PRINTS" id="PR00747">
    <property type="entry name" value="GLYHDRLASE47"/>
</dbReference>
<dbReference type="Proteomes" id="UP000626109">
    <property type="component" value="Unassembled WGS sequence"/>
</dbReference>
<sequence length="790" mass="86766">MNLLSWRGLAFTYLDEEASLAQQQAVGMMQHVWTNYEMRAFGRDKLQPLSGHGDDSWGGVGQTLVDALDTLWLMGFDEEFDRAAKWVESSLNFDKDLNVNLFETSIRHLGGLISAYALSGRAVFLEKARDLGERLWYAFPVLRGPEAAEQAGKKQVMEAKEKIPLLKKMMLQAGITAEVMDSFLGKAQAAEQLAEKLVPSTASSSPTAAHALPNSDINLRTHESQNLAGSVSLAEVYVPMEWKALAMLTGNCSYARAQDEAILLKPDGRAFPAPDNRISVGGRGDSFYEYLLKDALFSGDKADPLTKTLWQSFLAKLPQLLVEVHPKKAEAAVAAAMAAKGHRHKREKRKQRHSRPHISSQEQGAKKASAQPRWRGKSAPPGQQRGDGGASGGWFETWRDVKEPWMFLKEVGFTQTIPKIDHLVCFLPGALALDVLHHGGTKGARAVQRSLLTKDQKSELVLAHKLVQTCVQMYFRTVSDLAPEITRFTAHGLVDDTGSMHNILRPETIESLFVLWRTTKYPIYRNWGQRLLSAFYRTKTKFGFASLNNVNDPANKKDDMPSFFFAETLKYLFLLFSDDEFLPLESFVLSTEAHPVPTLKYLEAQGLKWPCPSPWLEESVEPAEVSRATADAGAAQADVATADAGAASGRESPVDAGAATGRETSREATSDPTRSHHAETGAGASAVTSIAADASVKVRDPSALAESLQNDAVVSDSKPSLGGDSSCWISGFNFENCCEPPPFGNPLCWDHDYTFDRCCGRKTRNANAPLLHSKGCHIVLVPVARMPDYL</sequence>
<feature type="active site" description="Proton donor" evidence="10">
    <location>
        <position position="484"/>
    </location>
</feature>
<accession>A0A813JJ53</accession>